<evidence type="ECO:0000256" key="1">
    <source>
        <dbReference type="SAM" id="Phobius"/>
    </source>
</evidence>
<feature type="transmembrane region" description="Helical" evidence="1">
    <location>
        <begin position="15"/>
        <end position="38"/>
    </location>
</feature>
<keyword evidence="1" id="KW-0472">Membrane</keyword>
<dbReference type="AlphaFoldDB" id="A0A5B7TRV3"/>
<evidence type="ECO:0000313" key="2">
    <source>
        <dbReference type="EMBL" id="QCX39679.1"/>
    </source>
</evidence>
<sequence length="180" mass="21384">MKKNLIVISEGERPIWQIIIATFFYTLGIGSLLLFFYQKELVVTQDIAKYIIYSVEFSFYLFALGFGFSVVKNVVFNLEVNTYKDEYAVGPIRYGKWRKLPKINYVSVFKQPMVDDSFRFEVNLWYEKNKHFNIYMNNDYDLTLEMGFHIAHNLNVKLLDATIPNNYKYVDLDELNELFN</sequence>
<reference evidence="2 3" key="1">
    <citation type="submission" date="2019-05" db="EMBL/GenBank/DDBJ databases">
        <title>Algicella ahnfeltiae gen. nov., sp. nov., a novel marine bacterium of the family Flavobacteriaceae isolated from a red alga.</title>
        <authorList>
            <person name="Nedashkovskaya O.I."/>
            <person name="Kukhlevskiy A.D."/>
            <person name="Kim S.-G."/>
            <person name="Zhukova N.V."/>
            <person name="Mikhailov V.V."/>
        </authorList>
    </citation>
    <scope>NUCLEOTIDE SEQUENCE [LARGE SCALE GENOMIC DNA]</scope>
    <source>
        <strain evidence="2 3">10Alg115</strain>
    </source>
</reference>
<dbReference type="Proteomes" id="UP000306229">
    <property type="component" value="Chromosome"/>
</dbReference>
<dbReference type="KEGG" id="fbe:FF125_14945"/>
<organism evidence="2 3">
    <name type="scientific">Aureibaculum algae</name>
    <dbReference type="NCBI Taxonomy" id="2584122"/>
    <lineage>
        <taxon>Bacteria</taxon>
        <taxon>Pseudomonadati</taxon>
        <taxon>Bacteroidota</taxon>
        <taxon>Flavobacteriia</taxon>
        <taxon>Flavobacteriales</taxon>
        <taxon>Flavobacteriaceae</taxon>
        <taxon>Aureibaculum</taxon>
    </lineage>
</organism>
<keyword evidence="3" id="KW-1185">Reference proteome</keyword>
<feature type="transmembrane region" description="Helical" evidence="1">
    <location>
        <begin position="50"/>
        <end position="71"/>
    </location>
</feature>
<evidence type="ECO:0000313" key="3">
    <source>
        <dbReference type="Proteomes" id="UP000306229"/>
    </source>
</evidence>
<dbReference type="OrthoDB" id="1200950at2"/>
<name>A0A5B7TRV3_9FLAO</name>
<keyword evidence="1" id="KW-1133">Transmembrane helix</keyword>
<protein>
    <submittedName>
        <fullName evidence="2">Uncharacterized protein</fullName>
    </submittedName>
</protein>
<dbReference type="EMBL" id="CP040749">
    <property type="protein sequence ID" value="QCX39679.1"/>
    <property type="molecule type" value="Genomic_DNA"/>
</dbReference>
<gene>
    <name evidence="2" type="ORF">FF125_14945</name>
</gene>
<proteinExistence type="predicted"/>
<dbReference type="RefSeq" id="WP_138950520.1">
    <property type="nucleotide sequence ID" value="NZ_CP040749.1"/>
</dbReference>
<accession>A0A5B7TRV3</accession>
<keyword evidence="1" id="KW-0812">Transmembrane</keyword>